<keyword evidence="11" id="KW-1185">Reference proteome</keyword>
<keyword evidence="6 8" id="KW-0368">Histidine biosynthesis</keyword>
<evidence type="ECO:0000256" key="5">
    <source>
        <dbReference type="ARBA" id="ARBA00022801"/>
    </source>
</evidence>
<dbReference type="GO" id="GO:0004401">
    <property type="term" value="F:histidinol-phosphatase activity"/>
    <property type="evidence" value="ECO:0007669"/>
    <property type="project" value="UniProtKB-UniRule"/>
</dbReference>
<dbReference type="InterPro" id="IPR004013">
    <property type="entry name" value="PHP_dom"/>
</dbReference>
<proteinExistence type="inferred from homology"/>
<evidence type="ECO:0000259" key="9">
    <source>
        <dbReference type="Pfam" id="PF02811"/>
    </source>
</evidence>
<dbReference type="GO" id="GO:0000105">
    <property type="term" value="P:L-histidine biosynthetic process"/>
    <property type="evidence" value="ECO:0007669"/>
    <property type="project" value="UniProtKB-UniRule"/>
</dbReference>
<evidence type="ECO:0000256" key="3">
    <source>
        <dbReference type="ARBA" id="ARBA00013085"/>
    </source>
</evidence>
<keyword evidence="5 8" id="KW-0378">Hydrolase</keyword>
<dbReference type="AlphaFoldDB" id="A0A938Y1J4"/>
<dbReference type="PANTHER" id="PTHR21039">
    <property type="entry name" value="HISTIDINOL PHOSPHATASE-RELATED"/>
    <property type="match status" value="1"/>
</dbReference>
<comment type="caution">
    <text evidence="10">The sequence shown here is derived from an EMBL/GenBank/DDBJ whole genome shotgun (WGS) entry which is preliminary data.</text>
</comment>
<dbReference type="EC" id="3.1.3.15" evidence="3 8"/>
<dbReference type="EMBL" id="JAFBEB010000007">
    <property type="protein sequence ID" value="MBM7590714.1"/>
    <property type="molecule type" value="Genomic_DNA"/>
</dbReference>
<dbReference type="InterPro" id="IPR010140">
    <property type="entry name" value="Histidinol_P_phosphatase_HisJ"/>
</dbReference>
<comment type="pathway">
    <text evidence="1 8">Amino-acid biosynthesis; L-histidine biosynthesis; L-histidine from 5-phospho-alpha-D-ribose 1-diphosphate: step 8/9.</text>
</comment>
<dbReference type="SUPFAM" id="SSF89550">
    <property type="entry name" value="PHP domain-like"/>
    <property type="match status" value="1"/>
</dbReference>
<dbReference type="PANTHER" id="PTHR21039:SF0">
    <property type="entry name" value="HISTIDINOL-PHOSPHATASE"/>
    <property type="match status" value="1"/>
</dbReference>
<dbReference type="InterPro" id="IPR016195">
    <property type="entry name" value="Pol/histidinol_Pase-like"/>
</dbReference>
<protein>
    <recommendedName>
        <fullName evidence="3 8">Histidinol-phosphatase</fullName>
        <shortName evidence="8">HolPase</shortName>
        <ecNumber evidence="3 8">3.1.3.15</ecNumber>
    </recommendedName>
</protein>
<dbReference type="Pfam" id="PF02811">
    <property type="entry name" value="PHP"/>
    <property type="match status" value="1"/>
</dbReference>
<keyword evidence="4 8" id="KW-0028">Amino-acid biosynthesis</keyword>
<dbReference type="Gene3D" id="3.20.20.140">
    <property type="entry name" value="Metal-dependent hydrolases"/>
    <property type="match status" value="1"/>
</dbReference>
<evidence type="ECO:0000256" key="8">
    <source>
        <dbReference type="RuleBase" id="RU366003"/>
    </source>
</evidence>
<evidence type="ECO:0000256" key="7">
    <source>
        <dbReference type="ARBA" id="ARBA00049158"/>
    </source>
</evidence>
<evidence type="ECO:0000256" key="6">
    <source>
        <dbReference type="ARBA" id="ARBA00023102"/>
    </source>
</evidence>
<comment type="similarity">
    <text evidence="2 8">Belongs to the PHP hydrolase family. HisK subfamily.</text>
</comment>
<organism evidence="10 11">
    <name type="scientific">Brevibacillus fulvus</name>
    <dbReference type="NCBI Taxonomy" id="1125967"/>
    <lineage>
        <taxon>Bacteria</taxon>
        <taxon>Bacillati</taxon>
        <taxon>Bacillota</taxon>
        <taxon>Bacilli</taxon>
        <taxon>Bacillales</taxon>
        <taxon>Paenibacillaceae</taxon>
        <taxon>Brevibacillus</taxon>
    </lineage>
</organism>
<dbReference type="RefSeq" id="WP_204518465.1">
    <property type="nucleotide sequence ID" value="NZ_BAABIN010000016.1"/>
</dbReference>
<name>A0A938Y1J4_9BACL</name>
<sequence>MIDMHVHLEEGPYSLDWLKRTAEAMLSFASPESPGLSRAWLGEVCKMLQQRTESETYSADWLGLYLQRAKQLGLQEVGIVEHLYRFRSYKSYYTQHLHLAEDPLGSLQRQWLDHTCIVPSLDDYVSFILEQKQRWAAEGICLKVGIELDYWPGCETVLSPIVMDYPWDFTMGAVHFLRGWRFAEPVNKSPFREIDITPLYAEMFHLLEQAISSGLFDLIAHPDHLKVLGNRPTETALLPYYQRIARLLRQFDVATEINTRLFYRSALSEMSPSECFLGILAQHQVPITTSSDAHYSDEIGQDLLTARQMLKKVGYRELVSFDRRKRRCMKIEAASTQEHFRSDLCQG</sequence>
<evidence type="ECO:0000313" key="10">
    <source>
        <dbReference type="EMBL" id="MBM7590714.1"/>
    </source>
</evidence>
<reference evidence="10" key="1">
    <citation type="submission" date="2021-01" db="EMBL/GenBank/DDBJ databases">
        <title>Genomic Encyclopedia of Type Strains, Phase IV (KMG-IV): sequencing the most valuable type-strain genomes for metagenomic binning, comparative biology and taxonomic classification.</title>
        <authorList>
            <person name="Goeker M."/>
        </authorList>
    </citation>
    <scope>NUCLEOTIDE SEQUENCE</scope>
    <source>
        <strain evidence="10">DSM 25523</strain>
    </source>
</reference>
<evidence type="ECO:0000313" key="11">
    <source>
        <dbReference type="Proteomes" id="UP000717624"/>
    </source>
</evidence>
<feature type="domain" description="PHP" evidence="9">
    <location>
        <begin position="60"/>
        <end position="259"/>
    </location>
</feature>
<dbReference type="GO" id="GO:0005737">
    <property type="term" value="C:cytoplasm"/>
    <property type="evidence" value="ECO:0007669"/>
    <property type="project" value="TreeGrafter"/>
</dbReference>
<evidence type="ECO:0000256" key="2">
    <source>
        <dbReference type="ARBA" id="ARBA00009152"/>
    </source>
</evidence>
<comment type="catalytic activity">
    <reaction evidence="7 8">
        <text>L-histidinol phosphate + H2O = L-histidinol + phosphate</text>
        <dbReference type="Rhea" id="RHEA:14465"/>
        <dbReference type="ChEBI" id="CHEBI:15377"/>
        <dbReference type="ChEBI" id="CHEBI:43474"/>
        <dbReference type="ChEBI" id="CHEBI:57699"/>
        <dbReference type="ChEBI" id="CHEBI:57980"/>
        <dbReference type="EC" id="3.1.3.15"/>
    </reaction>
</comment>
<dbReference type="Proteomes" id="UP000717624">
    <property type="component" value="Unassembled WGS sequence"/>
</dbReference>
<accession>A0A938Y1J4</accession>
<gene>
    <name evidence="10" type="ORF">JOD01_002324</name>
</gene>
<evidence type="ECO:0000256" key="1">
    <source>
        <dbReference type="ARBA" id="ARBA00004970"/>
    </source>
</evidence>
<evidence type="ECO:0000256" key="4">
    <source>
        <dbReference type="ARBA" id="ARBA00022605"/>
    </source>
</evidence>